<dbReference type="KEGG" id="pbor:BSF38_01925"/>
<accession>A0A1U7CNE0</accession>
<proteinExistence type="predicted"/>
<dbReference type="AlphaFoldDB" id="A0A1U7CNE0"/>
<evidence type="ECO:0000313" key="1">
    <source>
        <dbReference type="EMBL" id="APW60455.1"/>
    </source>
</evidence>
<reference evidence="2" key="1">
    <citation type="submission" date="2016-12" db="EMBL/GenBank/DDBJ databases">
        <title>Comparative genomics of four Isosphaeraceae planctomycetes: a common pool of plasmids and glycoside hydrolase genes.</title>
        <authorList>
            <person name="Ivanova A."/>
        </authorList>
    </citation>
    <scope>NUCLEOTIDE SEQUENCE [LARGE SCALE GENOMIC DNA]</scope>
    <source>
        <strain evidence="2">PX4</strain>
    </source>
</reference>
<protein>
    <submittedName>
        <fullName evidence="1">Uncharacterized protein</fullName>
    </submittedName>
</protein>
<dbReference type="Proteomes" id="UP000186309">
    <property type="component" value="Chromosome"/>
</dbReference>
<dbReference type="EMBL" id="CP019082">
    <property type="protein sequence ID" value="APW60455.1"/>
    <property type="molecule type" value="Genomic_DNA"/>
</dbReference>
<keyword evidence="2" id="KW-1185">Reference proteome</keyword>
<gene>
    <name evidence="1" type="ORF">BSF38_01925</name>
</gene>
<dbReference type="RefSeq" id="WP_076345106.1">
    <property type="nucleotide sequence ID" value="NZ_CP019082.1"/>
</dbReference>
<evidence type="ECO:0000313" key="2">
    <source>
        <dbReference type="Proteomes" id="UP000186309"/>
    </source>
</evidence>
<sequence length="85" mass="9809">MIYMEFGHESDIRTEDSEGNEYLLRSKQFGGTTFEPHIKGPVELRMKDESDDRRVEWISVGHYRIADPKASNGEILVHSMEAQPI</sequence>
<name>A0A1U7CNE0_9BACT</name>
<organism evidence="1 2">
    <name type="scientific">Paludisphaera borealis</name>
    <dbReference type="NCBI Taxonomy" id="1387353"/>
    <lineage>
        <taxon>Bacteria</taxon>
        <taxon>Pseudomonadati</taxon>
        <taxon>Planctomycetota</taxon>
        <taxon>Planctomycetia</taxon>
        <taxon>Isosphaerales</taxon>
        <taxon>Isosphaeraceae</taxon>
        <taxon>Paludisphaera</taxon>
    </lineage>
</organism>